<evidence type="ECO:0000256" key="1">
    <source>
        <dbReference type="SAM" id="MobiDB-lite"/>
    </source>
</evidence>
<comment type="caution">
    <text evidence="2">The sequence shown here is derived from an EMBL/GenBank/DDBJ whole genome shotgun (WGS) entry which is preliminary data.</text>
</comment>
<evidence type="ECO:0008006" key="4">
    <source>
        <dbReference type="Google" id="ProtNLM"/>
    </source>
</evidence>
<feature type="compositionally biased region" description="Basic and acidic residues" evidence="1">
    <location>
        <begin position="103"/>
        <end position="125"/>
    </location>
</feature>
<reference evidence="2 3" key="1">
    <citation type="submission" date="2020-02" db="EMBL/GenBank/DDBJ databases">
        <authorList>
            <person name="Ma Q."/>
            <person name="Huang Y."/>
            <person name="Song X."/>
            <person name="Pei D."/>
        </authorList>
    </citation>
    <scope>NUCLEOTIDE SEQUENCE [LARGE SCALE GENOMIC DNA]</scope>
    <source>
        <strain evidence="2">Sxm20200214</strain>
        <tissue evidence="2">Leaf</tissue>
    </source>
</reference>
<feature type="compositionally biased region" description="Basic and acidic residues" evidence="1">
    <location>
        <begin position="201"/>
        <end position="212"/>
    </location>
</feature>
<name>A0A8X7RU03_BRACI</name>
<dbReference type="Proteomes" id="UP000886595">
    <property type="component" value="Unassembled WGS sequence"/>
</dbReference>
<dbReference type="EMBL" id="JAAMPC010000009">
    <property type="protein sequence ID" value="KAG2294206.1"/>
    <property type="molecule type" value="Genomic_DNA"/>
</dbReference>
<gene>
    <name evidence="2" type="ORF">Bca52824_040875</name>
</gene>
<feature type="compositionally biased region" description="Polar residues" evidence="1">
    <location>
        <begin position="468"/>
        <end position="486"/>
    </location>
</feature>
<feature type="region of interest" description="Disordered" evidence="1">
    <location>
        <begin position="80"/>
        <end position="273"/>
    </location>
</feature>
<dbReference type="AlphaFoldDB" id="A0A8X7RU03"/>
<feature type="compositionally biased region" description="Polar residues" evidence="1">
    <location>
        <begin position="80"/>
        <end position="92"/>
    </location>
</feature>
<keyword evidence="3" id="KW-1185">Reference proteome</keyword>
<sequence>MAIDAKSARIQISVNIDKPLQFNIDKPLQFPNGDIGKVTFLYVGLHRYCFTCKMISHDENNCPELTEDQREQKRLQRLALNNSGLQLQSPTLERTRKSPPRKIHSDGSHGRNRGYGDSKESRDFVPDQTTKTRYHDNSHQRNKYSPVKSRTGVWSRLDKEYPPPRSSRRGKSTDLRTNMHYKGGEQKRAPTALNRVSNRINETHYQEWRPRENQSYTKNQNRDSRDDQVFVPSDMNRGTPVPARAEQEGSDSQRTISEHPDNNDNTGAHRSGHLVVHRNETEDEKRMRLKGKAIMSSVDDTPMSKEKNVPSSAMLIGKNTIIIREPSVLDSSSQQAQIRQTEERAQGEKIVSVVRNTGIREDVTLDDDGMLDEEQANKVPFTVEDEAEVDRLVSEFDDENVMDEHMMENDDLLVDGPGFDAEKIDAISQLSPMQTQYEPAEAIGTKEQPINDFAKAQGPDKGAKKHAISSQNRMKSSAQTLTTDTGLTKKEIY</sequence>
<accession>A0A8X7RU03</accession>
<proteinExistence type="predicted"/>
<evidence type="ECO:0000313" key="2">
    <source>
        <dbReference type="EMBL" id="KAG2294206.1"/>
    </source>
</evidence>
<feature type="region of interest" description="Disordered" evidence="1">
    <location>
        <begin position="445"/>
        <end position="493"/>
    </location>
</feature>
<protein>
    <recommendedName>
        <fullName evidence="4">Zinc knuckle CX2CX4HX4C domain-containing protein</fullName>
    </recommendedName>
</protein>
<organism evidence="2 3">
    <name type="scientific">Brassica carinata</name>
    <name type="common">Ethiopian mustard</name>
    <name type="synonym">Abyssinian cabbage</name>
    <dbReference type="NCBI Taxonomy" id="52824"/>
    <lineage>
        <taxon>Eukaryota</taxon>
        <taxon>Viridiplantae</taxon>
        <taxon>Streptophyta</taxon>
        <taxon>Embryophyta</taxon>
        <taxon>Tracheophyta</taxon>
        <taxon>Spermatophyta</taxon>
        <taxon>Magnoliopsida</taxon>
        <taxon>eudicotyledons</taxon>
        <taxon>Gunneridae</taxon>
        <taxon>Pentapetalae</taxon>
        <taxon>rosids</taxon>
        <taxon>malvids</taxon>
        <taxon>Brassicales</taxon>
        <taxon>Brassicaceae</taxon>
        <taxon>Brassiceae</taxon>
        <taxon>Brassica</taxon>
    </lineage>
</organism>
<evidence type="ECO:0000313" key="3">
    <source>
        <dbReference type="Proteomes" id="UP000886595"/>
    </source>
</evidence>